<evidence type="ECO:0000256" key="5">
    <source>
        <dbReference type="RuleBase" id="RU361235"/>
    </source>
</evidence>
<keyword evidence="3" id="KW-1015">Disulfide bond</keyword>
<dbReference type="InterPro" id="IPR000997">
    <property type="entry name" value="Cholinesterase"/>
</dbReference>
<dbReference type="GO" id="GO:0005615">
    <property type="term" value="C:extracellular space"/>
    <property type="evidence" value="ECO:0007669"/>
    <property type="project" value="TreeGrafter"/>
</dbReference>
<feature type="active site" description="Charge relay system" evidence="4">
    <location>
        <position position="496"/>
    </location>
</feature>
<feature type="domain" description="Carboxylesterase type B" evidence="7">
    <location>
        <begin position="92"/>
        <end position="557"/>
    </location>
</feature>
<dbReference type="Pfam" id="PF00135">
    <property type="entry name" value="COesterase"/>
    <property type="match status" value="1"/>
</dbReference>
<feature type="active site" description="Charge relay system" evidence="4">
    <location>
        <position position="402"/>
    </location>
</feature>
<gene>
    <name evidence="8" type="ordered locus">SCATT_p05250</name>
</gene>
<dbReference type="InterPro" id="IPR019826">
    <property type="entry name" value="Carboxylesterase_B_AS"/>
</dbReference>
<evidence type="ECO:0000313" key="8">
    <source>
        <dbReference type="EMBL" id="AEW98718.1"/>
    </source>
</evidence>
<dbReference type="GO" id="GO:0006581">
    <property type="term" value="P:acetylcholine catabolic process"/>
    <property type="evidence" value="ECO:0007669"/>
    <property type="project" value="TreeGrafter"/>
</dbReference>
<evidence type="ECO:0000256" key="3">
    <source>
        <dbReference type="ARBA" id="ARBA00023157"/>
    </source>
</evidence>
<keyword evidence="8" id="KW-0614">Plasmid</keyword>
<keyword evidence="9" id="KW-1185">Reference proteome</keyword>
<evidence type="ECO:0000256" key="6">
    <source>
        <dbReference type="SAM" id="MobiDB-lite"/>
    </source>
</evidence>
<accession>G8XGG0</accession>
<comment type="similarity">
    <text evidence="1 5">Belongs to the type-B carboxylesterase/lipase family.</text>
</comment>
<proteinExistence type="inferred from homology"/>
<dbReference type="InterPro" id="IPR002018">
    <property type="entry name" value="CarbesteraseB"/>
</dbReference>
<sequence>MMRRRRPRVSSPGADGVRDRRRHPYSVAGRRGADRCSPRHGSRPGRAVQAPGGLADVSLTYPFRRGGRVTSVLAGRAVREVCRGMDCETRERPVVATKYGPVRGVREENGVAAFRGVPYAAPPVGALRFAAPRPHPGWEGTYDAARPGPSVPQNPSRLEAVMGARVPDWDEEGCLNLNVWAPPGDPVRRPVLVWFHGGGFTSGSGGWDWYDGGRLAALGDIVVVTANYRLGPLGYLWLPGIGAENAGCLDQGAVLRWVRDNIEAFGGDPGRVTVGGQSAGAFSALHLAVDPATAPLVHQVVAESGPWDLAPQEPAEADGAAADFLRILGVEGDADPGAALRARPVEELLAGYARLMAERAGGVAPPMYPVLGGPGVPRAAMAAVADGALDGKGVLLGSTEDEMTAFFAFNPAVQALGREEVLASLGDDAEARYASYAARRPGATPARVLTDAVTDRVFGDGVREIAARCAAGDHPAYVYRFARRPSVDEAGLGATHCAELPFLFGTLDAFAVAPMLGPVDDGDRELAAAFGGAVAAFVSAGDPSAHGLSSWPPYLAGSDPFVRRF</sequence>
<evidence type="ECO:0000256" key="1">
    <source>
        <dbReference type="ARBA" id="ARBA00005964"/>
    </source>
</evidence>
<dbReference type="PANTHER" id="PTHR43918">
    <property type="entry name" value="ACETYLCHOLINESTERASE"/>
    <property type="match status" value="1"/>
</dbReference>
<keyword evidence="2 5" id="KW-0378">Hydrolase</keyword>
<dbReference type="GO" id="GO:0005886">
    <property type="term" value="C:plasma membrane"/>
    <property type="evidence" value="ECO:0007669"/>
    <property type="project" value="TreeGrafter"/>
</dbReference>
<dbReference type="EC" id="3.1.1.-" evidence="5"/>
<dbReference type="GO" id="GO:0003990">
    <property type="term" value="F:acetylcholinesterase activity"/>
    <property type="evidence" value="ECO:0007669"/>
    <property type="project" value="TreeGrafter"/>
</dbReference>
<dbReference type="AlphaFoldDB" id="G8XGG0"/>
<evidence type="ECO:0000259" key="7">
    <source>
        <dbReference type="Pfam" id="PF00135"/>
    </source>
</evidence>
<dbReference type="HOGENOM" id="CLU_006586_16_4_11"/>
<evidence type="ECO:0000256" key="2">
    <source>
        <dbReference type="ARBA" id="ARBA00022801"/>
    </source>
</evidence>
<dbReference type="InterPro" id="IPR050654">
    <property type="entry name" value="AChE-related_enzymes"/>
</dbReference>
<evidence type="ECO:0000313" key="9">
    <source>
        <dbReference type="Proteomes" id="UP000007842"/>
    </source>
</evidence>
<dbReference type="PRINTS" id="PR00878">
    <property type="entry name" value="CHOLNESTRASE"/>
</dbReference>
<name>G8XGG0_STREN</name>
<organism evidence="8 9">
    <name type="scientific">Streptantibioticus cattleyicolor (strain ATCC 35852 / DSM 46488 / JCM 4925 / NBRC 14057 / NRRL 8057)</name>
    <name type="common">Streptomyces cattleya</name>
    <dbReference type="NCBI Taxonomy" id="1003195"/>
    <lineage>
        <taxon>Bacteria</taxon>
        <taxon>Bacillati</taxon>
        <taxon>Actinomycetota</taxon>
        <taxon>Actinomycetes</taxon>
        <taxon>Kitasatosporales</taxon>
        <taxon>Streptomycetaceae</taxon>
        <taxon>Streptantibioticus</taxon>
    </lineage>
</organism>
<protein>
    <recommendedName>
        <fullName evidence="5">Carboxylic ester hydrolase</fullName>
        <ecNumber evidence="5">3.1.1.-</ecNumber>
    </recommendedName>
</protein>
<dbReference type="ESTHER" id="stren-f8jjf8">
    <property type="family name" value="Carb_B_Bacteria"/>
</dbReference>
<feature type="active site" description="Acyl-ester intermediate" evidence="4">
    <location>
        <position position="278"/>
    </location>
</feature>
<dbReference type="SUPFAM" id="SSF53474">
    <property type="entry name" value="alpha/beta-Hydrolases"/>
    <property type="match status" value="1"/>
</dbReference>
<dbReference type="PATRIC" id="fig|1003195.29.peg.6321"/>
<dbReference type="PANTHER" id="PTHR43918:SF4">
    <property type="entry name" value="CARBOXYLIC ESTER HYDROLASE"/>
    <property type="match status" value="1"/>
</dbReference>
<evidence type="ECO:0000256" key="4">
    <source>
        <dbReference type="PIRSR" id="PIRSR600997-1"/>
    </source>
</evidence>
<dbReference type="InterPro" id="IPR029058">
    <property type="entry name" value="AB_hydrolase_fold"/>
</dbReference>
<dbReference type="EMBL" id="CP003229">
    <property type="protein sequence ID" value="AEW98718.1"/>
    <property type="molecule type" value="Genomic_DNA"/>
</dbReference>
<dbReference type="KEGG" id="scy:SCATT_p05250"/>
<dbReference type="GO" id="GO:0019695">
    <property type="term" value="P:choline metabolic process"/>
    <property type="evidence" value="ECO:0007669"/>
    <property type="project" value="TreeGrafter"/>
</dbReference>
<dbReference type="PROSITE" id="PS00122">
    <property type="entry name" value="CARBOXYLESTERASE_B_1"/>
    <property type="match status" value="1"/>
</dbReference>
<geneLocation type="plasmid" evidence="8 9">
    <name>pSCATT</name>
</geneLocation>
<dbReference type="Gene3D" id="3.40.50.1820">
    <property type="entry name" value="alpha/beta hydrolase"/>
    <property type="match status" value="1"/>
</dbReference>
<feature type="region of interest" description="Disordered" evidence="6">
    <location>
        <begin position="1"/>
        <end position="51"/>
    </location>
</feature>
<dbReference type="Proteomes" id="UP000007842">
    <property type="component" value="Plasmid pSCATT"/>
</dbReference>
<reference evidence="9" key="1">
    <citation type="submission" date="2011-12" db="EMBL/GenBank/DDBJ databases">
        <title>Complete genome sequence of Streptomyces cattleya strain DSM 46488.</title>
        <authorList>
            <person name="Ou H.-Y."/>
            <person name="Li P."/>
            <person name="Zhao C."/>
            <person name="O'Hagan D."/>
            <person name="Deng Z."/>
        </authorList>
    </citation>
    <scope>NUCLEOTIDE SEQUENCE [LARGE SCALE GENOMIC DNA]</scope>
    <source>
        <strain evidence="9">ATCC 35852 / DSM 46488 / JCM 4925 / NBRC 14057 / NRRL 8057</strain>
        <plasmid evidence="9">Plasmid pSCATT</plasmid>
    </source>
</reference>